<proteinExistence type="inferred from homology"/>
<gene>
    <name evidence="11" type="ORF">HCN44_006785</name>
</gene>
<feature type="transmembrane region" description="Helical" evidence="8">
    <location>
        <begin position="478"/>
        <end position="499"/>
    </location>
</feature>
<keyword evidence="5 8" id="KW-1133">Transmembrane helix</keyword>
<feature type="transmembrane region" description="Helical" evidence="8">
    <location>
        <begin position="646"/>
        <end position="668"/>
    </location>
</feature>
<feature type="domain" description="Anoctamin dimerisation" evidence="10">
    <location>
        <begin position="58"/>
        <end position="255"/>
    </location>
</feature>
<dbReference type="AlphaFoldDB" id="A0A834Y0Y3"/>
<evidence type="ECO:0000313" key="11">
    <source>
        <dbReference type="EMBL" id="KAF7995678.1"/>
    </source>
</evidence>
<feature type="transmembrane region" description="Helical" evidence="8">
    <location>
        <begin position="526"/>
        <end position="544"/>
    </location>
</feature>
<dbReference type="OrthoDB" id="296386at2759"/>
<dbReference type="EMBL" id="JACMRX010000002">
    <property type="protein sequence ID" value="KAF7995678.1"/>
    <property type="molecule type" value="Genomic_DNA"/>
</dbReference>
<name>A0A834Y0Y3_APHGI</name>
<evidence type="ECO:0000256" key="5">
    <source>
        <dbReference type="ARBA" id="ARBA00022989"/>
    </source>
</evidence>
<organism evidence="11 12">
    <name type="scientific">Aphidius gifuensis</name>
    <name type="common">Parasitoid wasp</name>
    <dbReference type="NCBI Taxonomy" id="684658"/>
    <lineage>
        <taxon>Eukaryota</taxon>
        <taxon>Metazoa</taxon>
        <taxon>Ecdysozoa</taxon>
        <taxon>Arthropoda</taxon>
        <taxon>Hexapoda</taxon>
        <taxon>Insecta</taxon>
        <taxon>Pterygota</taxon>
        <taxon>Neoptera</taxon>
        <taxon>Endopterygota</taxon>
        <taxon>Hymenoptera</taxon>
        <taxon>Apocrita</taxon>
        <taxon>Ichneumonoidea</taxon>
        <taxon>Braconidae</taxon>
        <taxon>Aphidiinae</taxon>
        <taxon>Aphidius</taxon>
    </lineage>
</organism>
<comment type="caution">
    <text evidence="8">Lacks conserved residue(s) required for the propagation of feature annotation.</text>
</comment>
<comment type="caution">
    <text evidence="11">The sequence shown here is derived from an EMBL/GenBank/DDBJ whole genome shotgun (WGS) entry which is preliminary data.</text>
</comment>
<evidence type="ECO:0000256" key="3">
    <source>
        <dbReference type="ARBA" id="ARBA00022475"/>
    </source>
</evidence>
<feature type="transmembrane region" description="Helical" evidence="8">
    <location>
        <begin position="432"/>
        <end position="457"/>
    </location>
</feature>
<protein>
    <recommendedName>
        <fullName evidence="8">Anoctamin</fullName>
    </recommendedName>
</protein>
<dbReference type="Pfam" id="PF16178">
    <property type="entry name" value="Anoct_dimer"/>
    <property type="match status" value="1"/>
</dbReference>
<feature type="domain" description="Anoctamin transmembrane" evidence="9">
    <location>
        <begin position="258"/>
        <end position="837"/>
    </location>
</feature>
<dbReference type="PANTHER" id="PTHR12308:SF83">
    <property type="entry name" value="ANOCTAMIN"/>
    <property type="match status" value="1"/>
</dbReference>
<accession>A0A834Y0Y3</accession>
<keyword evidence="7" id="KW-0325">Glycoprotein</keyword>
<evidence type="ECO:0000256" key="1">
    <source>
        <dbReference type="ARBA" id="ARBA00004651"/>
    </source>
</evidence>
<evidence type="ECO:0000256" key="6">
    <source>
        <dbReference type="ARBA" id="ARBA00023136"/>
    </source>
</evidence>
<feature type="transmembrane region" description="Helical" evidence="8">
    <location>
        <begin position="269"/>
        <end position="296"/>
    </location>
</feature>
<keyword evidence="6 8" id="KW-0472">Membrane</keyword>
<comment type="similarity">
    <text evidence="2 8">Belongs to the anoctamin family.</text>
</comment>
<dbReference type="Pfam" id="PF04547">
    <property type="entry name" value="Anoctamin"/>
    <property type="match status" value="1"/>
</dbReference>
<comment type="subcellular location">
    <subcellularLocation>
        <location evidence="1">Cell membrane</location>
        <topology evidence="1">Multi-pass membrane protein</topology>
    </subcellularLocation>
    <subcellularLocation>
        <location evidence="8">Membrane</location>
        <topology evidence="8">Multi-pass membrane protein</topology>
    </subcellularLocation>
</comment>
<keyword evidence="3" id="KW-1003">Cell membrane</keyword>
<sequence>MMEVNITLDNLDDKKLTNGRYELMENMICMEQQSGQVPADVQNDNDNDDDDDEDKIIKQTDFVLVYLDNGNIHNMQKREEFEAELRDQGLELEYEQNRQLCFVKINAPQEVLCRYCEIMKLKMPIKPLSNQELDDSGSDLFDDAKSWFINLFKFVQLDKDKFPKLETKLSSEFSRDKDYLFDVHNENFFPTNVRVMIVDFILERQCAGIQRLIANGVYIAAYPLHDGAFQQPGSTRKLLYDEWGSTNKWLKLQPLDTIQEYFGVNFAIYFAWLGFYTYMLIPASIAGLFCFIYGWITLGSNQLAKDACSDEFAGQIIMCPQCDKNCNYWRLIETCLLTKVTLLFDNPATTLFAIFMSFWSVLYLELWRRKSEELSHRWGLVGWDQGAEHPRPQYITMLNKIKIFKIKEKLNPVTREKEPHVSFWKVRVPATMISFSVVFLLIIVAIAAVFAVILYRMSMITSNTIFGANIDSVAYKTFVLPIAAAGINLACILLLNYFYDWLAIHLTEMEMLRTQTEYDDSLTLKIYIFQFVNYYASIFYVAFLKGKFVGYPRKYNRIWGYRQEECAPGGCLMELGIQLAIIMVGKQALYTAMEMIWPLVFRWWAFFRAQTGLAPKDPIVLRGQWIRDFKLLDWSPRGLYDEYLEAVIQFGFITLFVVAFPLAPLFALANNVLEMRLDATKFLRHYRRPVPRRARDIGIWKQILDTLARISVTSNAFIIAFSSNLVPRFIYMTYVSHNNSDIGFLNHSLAYFDTKDFQIEAAPIFSSSNITTCRYLEYRNPSNHELPYKRPTIYWHILAARLIFVVVFQSIVGLFSMIVQWCLSGIPRKLSDRIKREAYLTEEIIIKREAERAREKARYLSRFSSTVSNRIRKRSPIISETNTT</sequence>
<evidence type="ECO:0000256" key="8">
    <source>
        <dbReference type="RuleBase" id="RU280814"/>
    </source>
</evidence>
<dbReference type="GO" id="GO:0046983">
    <property type="term" value="F:protein dimerization activity"/>
    <property type="evidence" value="ECO:0007669"/>
    <property type="project" value="InterPro"/>
</dbReference>
<evidence type="ECO:0000313" key="12">
    <source>
        <dbReference type="Proteomes" id="UP000639338"/>
    </source>
</evidence>
<evidence type="ECO:0000256" key="4">
    <source>
        <dbReference type="ARBA" id="ARBA00022692"/>
    </source>
</evidence>
<dbReference type="Proteomes" id="UP000639338">
    <property type="component" value="Unassembled WGS sequence"/>
</dbReference>
<dbReference type="InterPro" id="IPR007632">
    <property type="entry name" value="Anoctamin"/>
</dbReference>
<feature type="transmembrane region" description="Helical" evidence="8">
    <location>
        <begin position="348"/>
        <end position="367"/>
    </location>
</feature>
<evidence type="ECO:0000259" key="9">
    <source>
        <dbReference type="Pfam" id="PF04547"/>
    </source>
</evidence>
<evidence type="ECO:0000259" key="10">
    <source>
        <dbReference type="Pfam" id="PF16178"/>
    </source>
</evidence>
<dbReference type="GO" id="GO:0005886">
    <property type="term" value="C:plasma membrane"/>
    <property type="evidence" value="ECO:0007669"/>
    <property type="project" value="UniProtKB-SubCell"/>
</dbReference>
<evidence type="ECO:0000256" key="7">
    <source>
        <dbReference type="ARBA" id="ARBA00023180"/>
    </source>
</evidence>
<dbReference type="InterPro" id="IPR032394">
    <property type="entry name" value="Anoct_dimer"/>
</dbReference>
<keyword evidence="12" id="KW-1185">Reference proteome</keyword>
<feature type="transmembrane region" description="Helical" evidence="8">
    <location>
        <begin position="793"/>
        <end position="826"/>
    </location>
</feature>
<evidence type="ECO:0000256" key="2">
    <source>
        <dbReference type="ARBA" id="ARBA00009671"/>
    </source>
</evidence>
<dbReference type="InterPro" id="IPR049452">
    <property type="entry name" value="Anoctamin_TM"/>
</dbReference>
<keyword evidence="4 8" id="KW-0812">Transmembrane</keyword>
<reference evidence="11 12" key="1">
    <citation type="submission" date="2020-08" db="EMBL/GenBank/DDBJ databases">
        <title>Aphidius gifuensis genome sequencing and assembly.</title>
        <authorList>
            <person name="Du Z."/>
        </authorList>
    </citation>
    <scope>NUCLEOTIDE SEQUENCE [LARGE SCALE GENOMIC DNA]</scope>
    <source>
        <strain evidence="11">YNYX2018</strain>
        <tissue evidence="11">Adults</tissue>
    </source>
</reference>
<dbReference type="PANTHER" id="PTHR12308">
    <property type="entry name" value="ANOCTAMIN"/>
    <property type="match status" value="1"/>
</dbReference>
<dbReference type="GO" id="GO:0005254">
    <property type="term" value="F:chloride channel activity"/>
    <property type="evidence" value="ECO:0007669"/>
    <property type="project" value="TreeGrafter"/>
</dbReference>